<organism evidence="2 3">
    <name type="scientific">Liparis tanakae</name>
    <name type="common">Tanaka's snailfish</name>
    <dbReference type="NCBI Taxonomy" id="230148"/>
    <lineage>
        <taxon>Eukaryota</taxon>
        <taxon>Metazoa</taxon>
        <taxon>Chordata</taxon>
        <taxon>Craniata</taxon>
        <taxon>Vertebrata</taxon>
        <taxon>Euteleostomi</taxon>
        <taxon>Actinopterygii</taxon>
        <taxon>Neopterygii</taxon>
        <taxon>Teleostei</taxon>
        <taxon>Neoteleostei</taxon>
        <taxon>Acanthomorphata</taxon>
        <taxon>Eupercaria</taxon>
        <taxon>Perciformes</taxon>
        <taxon>Cottioidei</taxon>
        <taxon>Cottales</taxon>
        <taxon>Liparidae</taxon>
        <taxon>Liparis</taxon>
    </lineage>
</organism>
<reference evidence="2 3" key="1">
    <citation type="submission" date="2019-03" db="EMBL/GenBank/DDBJ databases">
        <title>First draft genome of Liparis tanakae, snailfish: a comprehensive survey of snailfish specific genes.</title>
        <authorList>
            <person name="Kim W."/>
            <person name="Song I."/>
            <person name="Jeong J.-H."/>
            <person name="Kim D."/>
            <person name="Kim S."/>
            <person name="Ryu S."/>
            <person name="Song J.Y."/>
            <person name="Lee S.K."/>
        </authorList>
    </citation>
    <scope>NUCLEOTIDE SEQUENCE [LARGE SCALE GENOMIC DNA]</scope>
    <source>
        <tissue evidence="2">Muscle</tissue>
    </source>
</reference>
<evidence type="ECO:0000313" key="3">
    <source>
        <dbReference type="Proteomes" id="UP000314294"/>
    </source>
</evidence>
<sequence length="119" mass="12686">MNAGRDEHPRSGNPIGRHSADSGAMRARARSPATPLAATFMPSIPACPGMCWARLREPFPAAASPTVNNIRHHVGSQHKGRLGDVVDVEARLRGHQYYFGLPLGAHHGQMSLSGVFLGG</sequence>
<name>A0A4Z2JEQ0_9TELE</name>
<dbReference type="Proteomes" id="UP000314294">
    <property type="component" value="Unassembled WGS sequence"/>
</dbReference>
<feature type="compositionally biased region" description="Basic and acidic residues" evidence="1">
    <location>
        <begin position="1"/>
        <end position="10"/>
    </location>
</feature>
<keyword evidence="3" id="KW-1185">Reference proteome</keyword>
<feature type="region of interest" description="Disordered" evidence="1">
    <location>
        <begin position="1"/>
        <end position="32"/>
    </location>
</feature>
<proteinExistence type="predicted"/>
<accession>A0A4Z2JEQ0</accession>
<gene>
    <name evidence="2" type="ORF">EYF80_001077</name>
</gene>
<evidence type="ECO:0000256" key="1">
    <source>
        <dbReference type="SAM" id="MobiDB-lite"/>
    </source>
</evidence>
<protein>
    <submittedName>
        <fullName evidence="2">Uncharacterized protein</fullName>
    </submittedName>
</protein>
<dbReference type="EMBL" id="SRLO01000004">
    <property type="protein sequence ID" value="TNN88745.1"/>
    <property type="molecule type" value="Genomic_DNA"/>
</dbReference>
<evidence type="ECO:0000313" key="2">
    <source>
        <dbReference type="EMBL" id="TNN88745.1"/>
    </source>
</evidence>
<dbReference type="AlphaFoldDB" id="A0A4Z2JEQ0"/>
<comment type="caution">
    <text evidence="2">The sequence shown here is derived from an EMBL/GenBank/DDBJ whole genome shotgun (WGS) entry which is preliminary data.</text>
</comment>